<comment type="caution">
    <text evidence="1">The sequence shown here is derived from an EMBL/GenBank/DDBJ whole genome shotgun (WGS) entry which is preliminary data.</text>
</comment>
<organism evidence="1 2">
    <name type="scientific">Archangium gephyra</name>
    <dbReference type="NCBI Taxonomy" id="48"/>
    <lineage>
        <taxon>Bacteria</taxon>
        <taxon>Pseudomonadati</taxon>
        <taxon>Myxococcota</taxon>
        <taxon>Myxococcia</taxon>
        <taxon>Myxococcales</taxon>
        <taxon>Cystobacterineae</taxon>
        <taxon>Archangiaceae</taxon>
        <taxon>Archangium</taxon>
    </lineage>
</organism>
<gene>
    <name evidence="1" type="ORF">DI536_34785</name>
</gene>
<sequence length="112" mass="12614">MGDDSMVRIEPPPSIRAAKVLSIDYALERLPNCRAWYRGFAAWEILAYVRFDGGPVQSTVTTRQIGQQRLAAPANFDIPDGAHSAEVWFYASDIGGCTQWDSNYGQNYHLRF</sequence>
<dbReference type="AlphaFoldDB" id="A0A2W5V2E4"/>
<dbReference type="InterPro" id="IPR046181">
    <property type="entry name" value="DUF6209"/>
</dbReference>
<dbReference type="EMBL" id="QFQP01000063">
    <property type="protein sequence ID" value="PZR04171.1"/>
    <property type="molecule type" value="Genomic_DNA"/>
</dbReference>
<dbReference type="Pfam" id="PF19714">
    <property type="entry name" value="DUF6209"/>
    <property type="match status" value="1"/>
</dbReference>
<evidence type="ECO:0000313" key="2">
    <source>
        <dbReference type="Proteomes" id="UP000249061"/>
    </source>
</evidence>
<accession>A0A2W5V2E4</accession>
<protein>
    <submittedName>
        <fullName evidence="1">Uncharacterized protein</fullName>
    </submittedName>
</protein>
<proteinExistence type="predicted"/>
<reference evidence="1 2" key="1">
    <citation type="submission" date="2017-08" db="EMBL/GenBank/DDBJ databases">
        <title>Infants hospitalized years apart are colonized by the same room-sourced microbial strains.</title>
        <authorList>
            <person name="Brooks B."/>
            <person name="Olm M.R."/>
            <person name="Firek B.A."/>
            <person name="Baker R."/>
            <person name="Thomas B.C."/>
            <person name="Morowitz M.J."/>
            <person name="Banfield J.F."/>
        </authorList>
    </citation>
    <scope>NUCLEOTIDE SEQUENCE [LARGE SCALE GENOMIC DNA]</scope>
    <source>
        <strain evidence="1">S2_003_000_R2_14</strain>
    </source>
</reference>
<dbReference type="Proteomes" id="UP000249061">
    <property type="component" value="Unassembled WGS sequence"/>
</dbReference>
<evidence type="ECO:0000313" key="1">
    <source>
        <dbReference type="EMBL" id="PZR04171.1"/>
    </source>
</evidence>
<name>A0A2W5V2E4_9BACT</name>